<dbReference type="Proteomes" id="UP000241690">
    <property type="component" value="Unassembled WGS sequence"/>
</dbReference>
<sequence length="154" mass="17758">MTRVAWLFFSARFGGGEWGKTETDTGRRLCGFGGRRNNKIRLHGPKGGSFFFRRSTSTLVCGGEKEETEQKEERGREEKRRGEWDGWHSESRSVGRDGGLDFFSGEMGPDSSFFWYIYKGEGVCPCVLCCWVRVTCDFWGFPWKVSLVKLFFIF</sequence>
<gene>
    <name evidence="2" type="ORF">M431DRAFT_217211</name>
</gene>
<keyword evidence="3" id="KW-1185">Reference proteome</keyword>
<feature type="region of interest" description="Disordered" evidence="1">
    <location>
        <begin position="63"/>
        <end position="96"/>
    </location>
</feature>
<name>A0A2T4A5T8_TRIHA</name>
<evidence type="ECO:0000256" key="1">
    <source>
        <dbReference type="SAM" id="MobiDB-lite"/>
    </source>
</evidence>
<evidence type="ECO:0000313" key="2">
    <source>
        <dbReference type="EMBL" id="PTB52421.1"/>
    </source>
</evidence>
<evidence type="ECO:0000313" key="3">
    <source>
        <dbReference type="Proteomes" id="UP000241690"/>
    </source>
</evidence>
<dbReference type="EMBL" id="KZ679684">
    <property type="protein sequence ID" value="PTB52421.1"/>
    <property type="molecule type" value="Genomic_DNA"/>
</dbReference>
<organism evidence="2 3">
    <name type="scientific">Trichoderma harzianum CBS 226.95</name>
    <dbReference type="NCBI Taxonomy" id="983964"/>
    <lineage>
        <taxon>Eukaryota</taxon>
        <taxon>Fungi</taxon>
        <taxon>Dikarya</taxon>
        <taxon>Ascomycota</taxon>
        <taxon>Pezizomycotina</taxon>
        <taxon>Sordariomycetes</taxon>
        <taxon>Hypocreomycetidae</taxon>
        <taxon>Hypocreales</taxon>
        <taxon>Hypocreaceae</taxon>
        <taxon>Trichoderma</taxon>
    </lineage>
</organism>
<protein>
    <submittedName>
        <fullName evidence="2">Uncharacterized protein</fullName>
    </submittedName>
</protein>
<dbReference type="GeneID" id="36622088"/>
<reference evidence="2 3" key="1">
    <citation type="submission" date="2016-07" db="EMBL/GenBank/DDBJ databases">
        <title>Multiple horizontal gene transfer events from other fungi enriched the ability of initially mycotrophic Trichoderma (Ascomycota) to feed on dead plant biomass.</title>
        <authorList>
            <consortium name="DOE Joint Genome Institute"/>
            <person name="Aerts A."/>
            <person name="Atanasova L."/>
            <person name="Chenthamara K."/>
            <person name="Zhang J."/>
            <person name="Grujic M."/>
            <person name="Henrissat B."/>
            <person name="Kuo A."/>
            <person name="Salamov A."/>
            <person name="Lipzen A."/>
            <person name="Labutti K."/>
            <person name="Barry K."/>
            <person name="Miao Y."/>
            <person name="Rahimi M.J."/>
            <person name="Shen Q."/>
            <person name="Grigoriev I.V."/>
            <person name="Kubicek C.P."/>
            <person name="Druzhinina I.S."/>
        </authorList>
    </citation>
    <scope>NUCLEOTIDE SEQUENCE [LARGE SCALE GENOMIC DNA]</scope>
    <source>
        <strain evidence="2 3">CBS 226.95</strain>
    </source>
</reference>
<accession>A0A2T4A5T8</accession>
<dbReference type="AlphaFoldDB" id="A0A2T4A5T8"/>
<dbReference type="RefSeq" id="XP_024772098.1">
    <property type="nucleotide sequence ID" value="XM_024913526.1"/>
</dbReference>
<feature type="compositionally biased region" description="Basic and acidic residues" evidence="1">
    <location>
        <begin position="71"/>
        <end position="96"/>
    </location>
</feature>
<proteinExistence type="predicted"/>